<accession>A0AAJ0CJH1</accession>
<dbReference type="EMBL" id="JASWJB010000246">
    <property type="protein sequence ID" value="KAK2592774.1"/>
    <property type="molecule type" value="Genomic_DNA"/>
</dbReference>
<comment type="caution">
    <text evidence="3">The sequence shown here is derived from an EMBL/GenBank/DDBJ whole genome shotgun (WGS) entry which is preliminary data.</text>
</comment>
<dbReference type="InterPro" id="IPR054710">
    <property type="entry name" value="Tri101-like_N"/>
</dbReference>
<proteinExistence type="predicted"/>
<reference evidence="3" key="1">
    <citation type="submission" date="2023-06" db="EMBL/GenBank/DDBJ databases">
        <title>Conoideocrella luteorostrata (Hypocreales: Clavicipitaceae), a potential biocontrol fungus for elongate hemlock scale in United States Christmas tree production areas.</title>
        <authorList>
            <person name="Barrett H."/>
            <person name="Lovett B."/>
            <person name="Macias A.M."/>
            <person name="Stajich J.E."/>
            <person name="Kasson M.T."/>
        </authorList>
    </citation>
    <scope>NUCLEOTIDE SEQUENCE</scope>
    <source>
        <strain evidence="3">ARSEF 14590</strain>
    </source>
</reference>
<dbReference type="Proteomes" id="UP001251528">
    <property type="component" value="Unassembled WGS sequence"/>
</dbReference>
<dbReference type="GO" id="GO:0044550">
    <property type="term" value="P:secondary metabolite biosynthetic process"/>
    <property type="evidence" value="ECO:0007669"/>
    <property type="project" value="TreeGrafter"/>
</dbReference>
<gene>
    <name evidence="3" type="ORF">QQS21_009517</name>
</gene>
<dbReference type="GO" id="GO:0016747">
    <property type="term" value="F:acyltransferase activity, transferring groups other than amino-acyl groups"/>
    <property type="evidence" value="ECO:0007669"/>
    <property type="project" value="TreeGrafter"/>
</dbReference>
<protein>
    <recommendedName>
        <fullName evidence="2">Trichothecene 3-O-acetyltransferase-like N-terminal domain-containing protein</fullName>
    </recommendedName>
</protein>
<sequence>MAESAVPLSTWDQIAPRQYIRQVYCFPYQPAQCGALQPLYNALRVALDRTCVELPDFAGKVGLEGKPGHLAILKQAHDEPVLEVVDHSKTFPFDYAELKAKGFPAQAFVGPSFDLEHSWTDRSKIPVVKVHARIISGGLMLCVYVHHSTTDGMGMNNFMSRFARYTLLPDYSVYHLRDASIKKHFELPDDITSAPTDQNSFEHLMEQCPEYWIAPKYSGPLTFNFSPSEVPFESITKEGRIFVFNADSIELLKETATKYHPLIDNDVYIRPSTFACLTALTWVSVIISRREVAQTVSMEKSARLLLNASWARRAFTKLIHDSTSNTNANGNTVAMVNLQVELSNLVTARLSQEVTPATGRAFAKVVHLIEVALASITDDFVATRTAMIRAAPDPRMIGVDHDPLDPHDFIINSWRHLGADTRWNLPGVIGDEEARDADGSVCPDAVRRAQPVWNMSAGLILPGRQCSKKYEILVTLDAMSMAKLCSDQCWMTWVDRVVE</sequence>
<evidence type="ECO:0000256" key="1">
    <source>
        <dbReference type="ARBA" id="ARBA00022679"/>
    </source>
</evidence>
<dbReference type="PANTHER" id="PTHR31642:SF310">
    <property type="entry name" value="FATTY ALCOHOL:CAFFEOYL-COA ACYLTRANSFERASE"/>
    <property type="match status" value="1"/>
</dbReference>
<dbReference type="InterPro" id="IPR050317">
    <property type="entry name" value="Plant_Fungal_Acyltransferase"/>
</dbReference>
<dbReference type="Gene3D" id="3.30.559.10">
    <property type="entry name" value="Chloramphenicol acetyltransferase-like domain"/>
    <property type="match status" value="2"/>
</dbReference>
<dbReference type="PANTHER" id="PTHR31642">
    <property type="entry name" value="TRICHOTHECENE 3-O-ACETYLTRANSFERASE"/>
    <property type="match status" value="1"/>
</dbReference>
<dbReference type="Pfam" id="PF22664">
    <property type="entry name" value="TRI-like_N"/>
    <property type="match status" value="1"/>
</dbReference>
<evidence type="ECO:0000313" key="4">
    <source>
        <dbReference type="Proteomes" id="UP001251528"/>
    </source>
</evidence>
<organism evidence="3 4">
    <name type="scientific">Conoideocrella luteorostrata</name>
    <dbReference type="NCBI Taxonomy" id="1105319"/>
    <lineage>
        <taxon>Eukaryota</taxon>
        <taxon>Fungi</taxon>
        <taxon>Dikarya</taxon>
        <taxon>Ascomycota</taxon>
        <taxon>Pezizomycotina</taxon>
        <taxon>Sordariomycetes</taxon>
        <taxon>Hypocreomycetidae</taxon>
        <taxon>Hypocreales</taxon>
        <taxon>Clavicipitaceae</taxon>
        <taxon>Conoideocrella</taxon>
    </lineage>
</organism>
<keyword evidence="1" id="KW-0808">Transferase</keyword>
<keyword evidence="4" id="KW-1185">Reference proteome</keyword>
<dbReference type="AlphaFoldDB" id="A0AAJ0CJH1"/>
<feature type="domain" description="Trichothecene 3-O-acetyltransferase-like N-terminal" evidence="2">
    <location>
        <begin position="24"/>
        <end position="163"/>
    </location>
</feature>
<dbReference type="InterPro" id="IPR023213">
    <property type="entry name" value="CAT-like_dom_sf"/>
</dbReference>
<evidence type="ECO:0000313" key="3">
    <source>
        <dbReference type="EMBL" id="KAK2592774.1"/>
    </source>
</evidence>
<name>A0AAJ0CJH1_9HYPO</name>
<evidence type="ECO:0000259" key="2">
    <source>
        <dbReference type="Pfam" id="PF22664"/>
    </source>
</evidence>